<accession>A0ABT6CXW6</accession>
<protein>
    <submittedName>
        <fullName evidence="2">SAVED domain-containing protein</fullName>
    </submittedName>
</protein>
<dbReference type="NCBIfam" id="NF033611">
    <property type="entry name" value="SAVED"/>
    <property type="match status" value="1"/>
</dbReference>
<comment type="caution">
    <text evidence="2">The sequence shown here is derived from an EMBL/GenBank/DDBJ whole genome shotgun (WGS) entry which is preliminary data.</text>
</comment>
<keyword evidence="3" id="KW-1185">Reference proteome</keyword>
<feature type="domain" description="SMODS-associated and fused to various effectors" evidence="1">
    <location>
        <begin position="179"/>
        <end position="373"/>
    </location>
</feature>
<evidence type="ECO:0000259" key="1">
    <source>
        <dbReference type="Pfam" id="PF18145"/>
    </source>
</evidence>
<name>A0ABT6CXW6_9MICC</name>
<organism evidence="2 3">
    <name type="scientific">Arthrobacter vasquezii</name>
    <dbReference type="NCBI Taxonomy" id="2977629"/>
    <lineage>
        <taxon>Bacteria</taxon>
        <taxon>Bacillati</taxon>
        <taxon>Actinomycetota</taxon>
        <taxon>Actinomycetes</taxon>
        <taxon>Micrococcales</taxon>
        <taxon>Micrococcaceae</taxon>
        <taxon>Arthrobacter</taxon>
    </lineage>
</organism>
<dbReference type="RefSeq" id="WP_277358873.1">
    <property type="nucleotide sequence ID" value="NZ_JAROKN010000031.1"/>
</dbReference>
<dbReference type="Pfam" id="PF18145">
    <property type="entry name" value="SAVED"/>
    <property type="match status" value="1"/>
</dbReference>
<reference evidence="2 3" key="1">
    <citation type="journal article" date="2023" name="Int. J. Syst. Evol. Microbiol.">
        <title>Arthrobacter vasquezii sp. nov., isolated from a soil sample from Union Glacier, Antarctica.</title>
        <authorList>
            <person name="Valenzuela-Ibaceta F."/>
            <person name="Carrasco V."/>
            <person name="Lagos-Moraga S."/>
            <person name="Dietz-Vargas C."/>
            <person name="Navarro C.A."/>
            <person name="Perez-Donoso J.M."/>
        </authorList>
    </citation>
    <scope>NUCLEOTIDE SEQUENCE [LARGE SCALE GENOMIC DNA]</scope>
    <source>
        <strain evidence="2 3">EH-1B-1</strain>
    </source>
</reference>
<gene>
    <name evidence="2" type="ORF">P4U43_11585</name>
</gene>
<dbReference type="InterPro" id="IPR040836">
    <property type="entry name" value="SAVED"/>
</dbReference>
<evidence type="ECO:0000313" key="2">
    <source>
        <dbReference type="EMBL" id="MDF9278430.1"/>
    </source>
</evidence>
<evidence type="ECO:0000313" key="3">
    <source>
        <dbReference type="Proteomes" id="UP001220456"/>
    </source>
</evidence>
<dbReference type="EMBL" id="JAROKN010000031">
    <property type="protein sequence ID" value="MDF9278430.1"/>
    <property type="molecule type" value="Genomic_DNA"/>
</dbReference>
<dbReference type="Proteomes" id="UP001220456">
    <property type="component" value="Unassembled WGS sequence"/>
</dbReference>
<sequence length="376" mass="40514">MDDLTNEPTEAVIRAVLNDDKTSGAILWLTPDVEDSAIIKEVEVPEAVRRYRRDSNFWLVIVLANGLNYADVTTIFANTLGAEELSTWNLTKVSDPWASPTDTVQVANTALRQRVKSFFAQFPSSPIAEVAIHAKGTMAYGSGDVLAVDWTRHFKSGAPNSQAWTAMSEAAENVAIALKQLAPSNTAVYVGGTLSLAAAMLLGSSYSGRDGRNPVWLQRQPDGHTMTPWRITDAFDASIAEQCGWKASPPIYRMTSARALAVCINISDNISEAFARSHSVTPDWRAVLEIGSPAGRNTRADPLSPGEVASLVHLTIDAIRTTRSQVLGIDSIHFFIAGPAGFAFLLGTCLATLPIITTYEYDTVATSYTPAASFSS</sequence>
<proteinExistence type="predicted"/>